<dbReference type="InterPro" id="IPR020843">
    <property type="entry name" value="ER"/>
</dbReference>
<reference evidence="7 8" key="1">
    <citation type="submission" date="2021-11" db="EMBL/GenBank/DDBJ databases">
        <title>Draft genome sequence of Actinomycetospora sp. SF1 isolated from the rhizosphere soil.</title>
        <authorList>
            <person name="Duangmal K."/>
            <person name="Chantavorakit T."/>
        </authorList>
    </citation>
    <scope>NUCLEOTIDE SEQUENCE [LARGE SCALE GENOMIC DNA]</scope>
    <source>
        <strain evidence="7 8">TBRC 5722</strain>
    </source>
</reference>
<evidence type="ECO:0000313" key="7">
    <source>
        <dbReference type="EMBL" id="MCD2191924.1"/>
    </source>
</evidence>
<dbReference type="Gene3D" id="3.40.50.720">
    <property type="entry name" value="NAD(P)-binding Rossmann-like Domain"/>
    <property type="match status" value="1"/>
</dbReference>
<proteinExistence type="inferred from homology"/>
<dbReference type="PROSITE" id="PS00059">
    <property type="entry name" value="ADH_ZINC"/>
    <property type="match status" value="1"/>
</dbReference>
<evidence type="ECO:0000256" key="5">
    <source>
        <dbReference type="RuleBase" id="RU361277"/>
    </source>
</evidence>
<dbReference type="EMBL" id="JAJNDB010000001">
    <property type="protein sequence ID" value="MCD2191924.1"/>
    <property type="molecule type" value="Genomic_DNA"/>
</dbReference>
<dbReference type="Proteomes" id="UP001199469">
    <property type="component" value="Unassembled WGS sequence"/>
</dbReference>
<evidence type="ECO:0000256" key="2">
    <source>
        <dbReference type="ARBA" id="ARBA00022723"/>
    </source>
</evidence>
<dbReference type="RefSeq" id="WP_230732903.1">
    <property type="nucleotide sequence ID" value="NZ_JAJNDB010000001.1"/>
</dbReference>
<keyword evidence="2 5" id="KW-0479">Metal-binding</keyword>
<dbReference type="InterPro" id="IPR013154">
    <property type="entry name" value="ADH-like_N"/>
</dbReference>
<name>A0ABS8P0Z5_9PSEU</name>
<organism evidence="7 8">
    <name type="scientific">Actinomycetospora endophytica</name>
    <dbReference type="NCBI Taxonomy" id="2291215"/>
    <lineage>
        <taxon>Bacteria</taxon>
        <taxon>Bacillati</taxon>
        <taxon>Actinomycetota</taxon>
        <taxon>Actinomycetes</taxon>
        <taxon>Pseudonocardiales</taxon>
        <taxon>Pseudonocardiaceae</taxon>
        <taxon>Actinomycetospora</taxon>
    </lineage>
</organism>
<gene>
    <name evidence="7" type="ORF">LQ327_00780</name>
</gene>
<dbReference type="Gene3D" id="3.90.180.10">
    <property type="entry name" value="Medium-chain alcohol dehydrogenases, catalytic domain"/>
    <property type="match status" value="1"/>
</dbReference>
<comment type="caution">
    <text evidence="7">The sequence shown here is derived from an EMBL/GenBank/DDBJ whole genome shotgun (WGS) entry which is preliminary data.</text>
</comment>
<evidence type="ECO:0000256" key="1">
    <source>
        <dbReference type="ARBA" id="ARBA00001947"/>
    </source>
</evidence>
<keyword evidence="3 5" id="KW-0862">Zinc</keyword>
<feature type="domain" description="Enoyl reductase (ER)" evidence="6">
    <location>
        <begin position="5"/>
        <end position="338"/>
    </location>
</feature>
<evidence type="ECO:0000313" key="8">
    <source>
        <dbReference type="Proteomes" id="UP001199469"/>
    </source>
</evidence>
<accession>A0ABS8P0Z5</accession>
<dbReference type="InterPro" id="IPR011032">
    <property type="entry name" value="GroES-like_sf"/>
</dbReference>
<keyword evidence="4" id="KW-0560">Oxidoreductase</keyword>
<sequence>MVKPGPCPGVEVRAVDEPATGRDDVLLRIDAASVCGTDRELLEWTPSAAAFGLRFPVVMGHEAAGTVIETGPDVAGLRPGDRVALESHLACGVCHPCRTGDGHNCAALGILGMHLDGVFAERVAVPERLCYPLPDGIGPEVGALLEPAGVAWHAVDRSEKAVAGGTVLVSGCGPVGLVIVQLSLLLGATTVLAVEPNPYRRRLAASLGATAVAPDTDVVDLARTATGARGGVDVAFEVSAAPGVLPVLFEAVRREGTVVTIGHPADPAEIDIAAHVNKKGVTLRGVFGRRLWDTWEHMTALVSAGRLDLSWLITHRLPLEALPDAVELLGGDAAKILLLPDEA</sequence>
<dbReference type="SMART" id="SM00829">
    <property type="entry name" value="PKS_ER"/>
    <property type="match status" value="1"/>
</dbReference>
<dbReference type="Pfam" id="PF08240">
    <property type="entry name" value="ADH_N"/>
    <property type="match status" value="1"/>
</dbReference>
<dbReference type="InterPro" id="IPR002328">
    <property type="entry name" value="ADH_Zn_CS"/>
</dbReference>
<dbReference type="InterPro" id="IPR036291">
    <property type="entry name" value="NAD(P)-bd_dom_sf"/>
</dbReference>
<dbReference type="SUPFAM" id="SSF50129">
    <property type="entry name" value="GroES-like"/>
    <property type="match status" value="1"/>
</dbReference>
<comment type="cofactor">
    <cofactor evidence="1 5">
        <name>Zn(2+)</name>
        <dbReference type="ChEBI" id="CHEBI:29105"/>
    </cofactor>
</comment>
<dbReference type="Pfam" id="PF00107">
    <property type="entry name" value="ADH_zinc_N"/>
    <property type="match status" value="1"/>
</dbReference>
<dbReference type="SUPFAM" id="SSF51735">
    <property type="entry name" value="NAD(P)-binding Rossmann-fold domains"/>
    <property type="match status" value="1"/>
</dbReference>
<dbReference type="InterPro" id="IPR013149">
    <property type="entry name" value="ADH-like_C"/>
</dbReference>
<keyword evidence="8" id="KW-1185">Reference proteome</keyword>
<protein>
    <submittedName>
        <fullName evidence="7">Alcohol dehydrogenase catalytic domain-containing protein</fullName>
    </submittedName>
</protein>
<comment type="similarity">
    <text evidence="5">Belongs to the zinc-containing alcohol dehydrogenase family.</text>
</comment>
<evidence type="ECO:0000259" key="6">
    <source>
        <dbReference type="SMART" id="SM00829"/>
    </source>
</evidence>
<dbReference type="InterPro" id="IPR050129">
    <property type="entry name" value="Zn_alcohol_dh"/>
</dbReference>
<evidence type="ECO:0000256" key="4">
    <source>
        <dbReference type="ARBA" id="ARBA00023002"/>
    </source>
</evidence>
<evidence type="ECO:0000256" key="3">
    <source>
        <dbReference type="ARBA" id="ARBA00022833"/>
    </source>
</evidence>
<dbReference type="PANTHER" id="PTHR43401">
    <property type="entry name" value="L-THREONINE 3-DEHYDROGENASE"/>
    <property type="match status" value="1"/>
</dbReference>
<dbReference type="PANTHER" id="PTHR43401:SF2">
    <property type="entry name" value="L-THREONINE 3-DEHYDROGENASE"/>
    <property type="match status" value="1"/>
</dbReference>